<reference evidence="2 3" key="1">
    <citation type="submission" date="2018-03" db="EMBL/GenBank/DDBJ databases">
        <title>Non-Typhoidal Salmonella genome sequencing and assembly.</title>
        <authorList>
            <person name="Matchawe C."/>
        </authorList>
    </citation>
    <scope>NUCLEOTIDE SEQUENCE [LARGE SCALE GENOMIC DNA]</scope>
    <source>
        <strain evidence="2 3">22sa</strain>
    </source>
</reference>
<feature type="non-terminal residue" evidence="2">
    <location>
        <position position="1"/>
    </location>
</feature>
<sequence>PPPDTAPTAVTPKLRPSADTFESTVNAAKVEVGDDINMKISVTDSATNKPLPYRYFNVYLGDEQTRQTPKNPDIDAAHQWSDAPVVISNLAGSAGLYPGVTAATGACSLALRHERGGAGVPPG</sequence>
<proteinExistence type="predicted"/>
<evidence type="ECO:0000313" key="3">
    <source>
        <dbReference type="Proteomes" id="UP000298196"/>
    </source>
</evidence>
<gene>
    <name evidence="2" type="ORF">C9F07_06115</name>
</gene>
<feature type="domain" description="Bacterial Immunoglobulin-like 21" evidence="1">
    <location>
        <begin position="33"/>
        <end position="116"/>
    </location>
</feature>
<dbReference type="Proteomes" id="UP000298196">
    <property type="component" value="Unassembled WGS sequence"/>
</dbReference>
<protein>
    <recommendedName>
        <fullName evidence="1">Bacterial Immunoglobulin-like 21 domain-containing protein</fullName>
    </recommendedName>
</protein>
<evidence type="ECO:0000313" key="2">
    <source>
        <dbReference type="EMBL" id="TGE11321.1"/>
    </source>
</evidence>
<keyword evidence="3" id="KW-1185">Reference proteome</keyword>
<dbReference type="EMBL" id="PYKI01000698">
    <property type="protein sequence ID" value="TGE11321.1"/>
    <property type="molecule type" value="Genomic_DNA"/>
</dbReference>
<evidence type="ECO:0000259" key="1">
    <source>
        <dbReference type="Pfam" id="PF05688"/>
    </source>
</evidence>
<dbReference type="AlphaFoldDB" id="A0A4Z0PGN6"/>
<name>A0A4Z0PGN6_SALET</name>
<organism evidence="2 3">
    <name type="scientific">Salmonella enterica subsp. enterica serovar Poona</name>
    <dbReference type="NCBI Taxonomy" id="436295"/>
    <lineage>
        <taxon>Bacteria</taxon>
        <taxon>Pseudomonadati</taxon>
        <taxon>Pseudomonadota</taxon>
        <taxon>Gammaproteobacteria</taxon>
        <taxon>Enterobacterales</taxon>
        <taxon>Enterobacteriaceae</taxon>
        <taxon>Salmonella</taxon>
    </lineage>
</organism>
<accession>A0A4Z0PGN6</accession>
<dbReference type="InterPro" id="IPR008542">
    <property type="entry name" value="BIg21"/>
</dbReference>
<comment type="caution">
    <text evidence="2">The sequence shown here is derived from an EMBL/GenBank/DDBJ whole genome shotgun (WGS) entry which is preliminary data.</text>
</comment>
<feature type="non-terminal residue" evidence="2">
    <location>
        <position position="123"/>
    </location>
</feature>
<dbReference type="Pfam" id="PF05688">
    <property type="entry name" value="BIg21"/>
    <property type="match status" value="1"/>
</dbReference>